<accession>A0ABD1TWZ9</accession>
<dbReference type="Proteomes" id="UP001604336">
    <property type="component" value="Unassembled WGS sequence"/>
</dbReference>
<sequence length="144" mass="15579">MHALSKEHSFAQGPVPLELGHLASCSSRGAQLRSKGLFHWDSATLQLAPPMEQSFAQTILEVAPSKEHSFAQRASPTGTRPPCSLLLPWSKASLKCLSHWDSATLQFAPPVEHSLAQRASPTGTRPPCSFLLPWSTASRKCPPS</sequence>
<evidence type="ECO:0000313" key="2">
    <source>
        <dbReference type="Proteomes" id="UP001604336"/>
    </source>
</evidence>
<proteinExistence type="predicted"/>
<evidence type="ECO:0000313" key="1">
    <source>
        <dbReference type="EMBL" id="KAL2517259.1"/>
    </source>
</evidence>
<dbReference type="EMBL" id="JBFOLK010000004">
    <property type="protein sequence ID" value="KAL2517259.1"/>
    <property type="molecule type" value="Genomic_DNA"/>
</dbReference>
<gene>
    <name evidence="1" type="ORF">Adt_13506</name>
</gene>
<dbReference type="AlphaFoldDB" id="A0ABD1TWZ9"/>
<keyword evidence="2" id="KW-1185">Reference proteome</keyword>
<comment type="caution">
    <text evidence="1">The sequence shown here is derived from an EMBL/GenBank/DDBJ whole genome shotgun (WGS) entry which is preliminary data.</text>
</comment>
<protein>
    <submittedName>
        <fullName evidence="1">Uncharacterized protein</fullName>
    </submittedName>
</protein>
<name>A0ABD1TWZ9_9LAMI</name>
<reference evidence="2" key="1">
    <citation type="submission" date="2024-07" db="EMBL/GenBank/DDBJ databases">
        <title>Two chromosome-level genome assemblies of Korean endemic species Abeliophyllum distichum and Forsythia ovata (Oleaceae).</title>
        <authorList>
            <person name="Jang H."/>
        </authorList>
    </citation>
    <scope>NUCLEOTIDE SEQUENCE [LARGE SCALE GENOMIC DNA]</scope>
</reference>
<organism evidence="1 2">
    <name type="scientific">Abeliophyllum distichum</name>
    <dbReference type="NCBI Taxonomy" id="126358"/>
    <lineage>
        <taxon>Eukaryota</taxon>
        <taxon>Viridiplantae</taxon>
        <taxon>Streptophyta</taxon>
        <taxon>Embryophyta</taxon>
        <taxon>Tracheophyta</taxon>
        <taxon>Spermatophyta</taxon>
        <taxon>Magnoliopsida</taxon>
        <taxon>eudicotyledons</taxon>
        <taxon>Gunneridae</taxon>
        <taxon>Pentapetalae</taxon>
        <taxon>asterids</taxon>
        <taxon>lamiids</taxon>
        <taxon>Lamiales</taxon>
        <taxon>Oleaceae</taxon>
        <taxon>Forsythieae</taxon>
        <taxon>Abeliophyllum</taxon>
    </lineage>
</organism>